<dbReference type="RefSeq" id="WP_376836204.1">
    <property type="nucleotide sequence ID" value="NZ_JBHLSW010000007.1"/>
</dbReference>
<protein>
    <submittedName>
        <fullName evidence="1">Uncharacterized protein</fullName>
    </submittedName>
</protein>
<dbReference type="Proteomes" id="UP001589906">
    <property type="component" value="Unassembled WGS sequence"/>
</dbReference>
<name>A0ABV6R3J2_9CAUL</name>
<evidence type="ECO:0000313" key="1">
    <source>
        <dbReference type="EMBL" id="MFC0634191.1"/>
    </source>
</evidence>
<reference evidence="1 2" key="1">
    <citation type="submission" date="2024-09" db="EMBL/GenBank/DDBJ databases">
        <authorList>
            <person name="Sun Q."/>
            <person name="Mori K."/>
        </authorList>
    </citation>
    <scope>NUCLEOTIDE SEQUENCE [LARGE SCALE GENOMIC DNA]</scope>
    <source>
        <strain evidence="1 2">NCAIM B.02621</strain>
    </source>
</reference>
<sequence length="161" mass="16997">MSLLVALLALSVSDPDGVVTTGRVSDALPAAVAAGASPILDEQAPVLRAGTQLSTAEQIDRFLAPARAADARDRAERQAGSLEWRDDRRVHGEVNVGVGSHDFTTYGATISVPVGENGRATFSYQQSEGGRYYAPYGAPVWGAPVWGAPTWGPLMRPHVID</sequence>
<gene>
    <name evidence="1" type="ORF">ACFFGE_09915</name>
</gene>
<proteinExistence type="predicted"/>
<evidence type="ECO:0000313" key="2">
    <source>
        <dbReference type="Proteomes" id="UP001589906"/>
    </source>
</evidence>
<organism evidence="1 2">
    <name type="scientific">Brevundimonas balnearis</name>
    <dbReference type="NCBI Taxonomy" id="1572858"/>
    <lineage>
        <taxon>Bacteria</taxon>
        <taxon>Pseudomonadati</taxon>
        <taxon>Pseudomonadota</taxon>
        <taxon>Alphaproteobacteria</taxon>
        <taxon>Caulobacterales</taxon>
        <taxon>Caulobacteraceae</taxon>
        <taxon>Brevundimonas</taxon>
    </lineage>
</organism>
<accession>A0ABV6R3J2</accession>
<dbReference type="EMBL" id="JBHLSW010000007">
    <property type="protein sequence ID" value="MFC0634191.1"/>
    <property type="molecule type" value="Genomic_DNA"/>
</dbReference>
<keyword evidence="2" id="KW-1185">Reference proteome</keyword>
<comment type="caution">
    <text evidence="1">The sequence shown here is derived from an EMBL/GenBank/DDBJ whole genome shotgun (WGS) entry which is preliminary data.</text>
</comment>